<keyword evidence="4" id="KW-0443">Lipid metabolism</keyword>
<sequence length="187" mass="21719">MANFFKKIGDGFQGITKDIDNVLWNKDKPMPGDMMQFQMPGFQHWGIYVGDGNVVHFSWPAVSHFPLKYAVRKEKVKDIKGVLASAVYNKYDQDYVPLPQRCVIKRAEHMVDKVMRYNLAKANCEHFATMMRYNIPISGQAERFNFDVDPDFVEELRGWLAEIDDQKYCTSSPNKSSTYEMNPMLEQ</sequence>
<accession>A0ABM1LG42</accession>
<evidence type="ECO:0000256" key="3">
    <source>
        <dbReference type="ARBA" id="ARBA00022801"/>
    </source>
</evidence>
<keyword evidence="3" id="KW-0378">Hydrolase</keyword>
<dbReference type="Pfam" id="PF04970">
    <property type="entry name" value="LRAT"/>
    <property type="match status" value="1"/>
</dbReference>
<keyword evidence="2" id="KW-0808">Transferase</keyword>
<evidence type="ECO:0000256" key="4">
    <source>
        <dbReference type="ARBA" id="ARBA00023098"/>
    </source>
</evidence>
<keyword evidence="6" id="KW-1185">Reference proteome</keyword>
<comment type="similarity">
    <text evidence="1">Belongs to the H-rev107 family.</text>
</comment>
<evidence type="ECO:0000313" key="6">
    <source>
        <dbReference type="Proteomes" id="UP000694871"/>
    </source>
</evidence>
<dbReference type="InterPro" id="IPR007053">
    <property type="entry name" value="LRAT_dom"/>
</dbReference>
<dbReference type="GeneID" id="107125958"/>
<dbReference type="InterPro" id="IPR038765">
    <property type="entry name" value="Papain-like_cys_pep_sf"/>
</dbReference>
<proteinExistence type="inferred from homology"/>
<name>A0ABM1LG42_GEKJA</name>
<dbReference type="Gene3D" id="3.90.1720.10">
    <property type="entry name" value="endopeptidase domain like (from Nostoc punctiforme)"/>
    <property type="match status" value="1"/>
</dbReference>
<dbReference type="InterPro" id="IPR051496">
    <property type="entry name" value="H-rev107_PLA/AT"/>
</dbReference>
<dbReference type="PANTHER" id="PTHR13943">
    <property type="entry name" value="HRAS-LIKE SUPPRESSOR - RELATED"/>
    <property type="match status" value="1"/>
</dbReference>
<evidence type="ECO:0000313" key="7">
    <source>
        <dbReference type="RefSeq" id="XP_015284929.1"/>
    </source>
</evidence>
<gene>
    <name evidence="7" type="primary">LOC107125958</name>
</gene>
<organism evidence="6 7">
    <name type="scientific">Gekko japonicus</name>
    <name type="common">Schlegel's Japanese gecko</name>
    <dbReference type="NCBI Taxonomy" id="146911"/>
    <lineage>
        <taxon>Eukaryota</taxon>
        <taxon>Metazoa</taxon>
        <taxon>Chordata</taxon>
        <taxon>Craniata</taxon>
        <taxon>Vertebrata</taxon>
        <taxon>Euteleostomi</taxon>
        <taxon>Lepidosauria</taxon>
        <taxon>Squamata</taxon>
        <taxon>Bifurcata</taxon>
        <taxon>Gekkota</taxon>
        <taxon>Gekkonidae</taxon>
        <taxon>Gekkoninae</taxon>
        <taxon>Gekko</taxon>
    </lineage>
</organism>
<reference evidence="7" key="1">
    <citation type="submission" date="2025-08" db="UniProtKB">
        <authorList>
            <consortium name="RefSeq"/>
        </authorList>
    </citation>
    <scope>IDENTIFICATION</scope>
</reference>
<dbReference type="Proteomes" id="UP000694871">
    <property type="component" value="Unplaced"/>
</dbReference>
<dbReference type="PANTHER" id="PTHR13943:SF31">
    <property type="entry name" value="PHOSPHOLIPASE A AND ACYLTRANSFERASE 3"/>
    <property type="match status" value="1"/>
</dbReference>
<feature type="domain" description="LRAT" evidence="5">
    <location>
        <begin position="34"/>
        <end position="140"/>
    </location>
</feature>
<dbReference type="SUPFAM" id="SSF54001">
    <property type="entry name" value="Cysteine proteinases"/>
    <property type="match status" value="1"/>
</dbReference>
<evidence type="ECO:0000256" key="1">
    <source>
        <dbReference type="ARBA" id="ARBA00007824"/>
    </source>
</evidence>
<dbReference type="RefSeq" id="XP_015284929.1">
    <property type="nucleotide sequence ID" value="XM_015429443.1"/>
</dbReference>
<evidence type="ECO:0000256" key="2">
    <source>
        <dbReference type="ARBA" id="ARBA00022679"/>
    </source>
</evidence>
<protein>
    <submittedName>
        <fullName evidence="7">HRAS-like suppressor 3</fullName>
    </submittedName>
</protein>
<evidence type="ECO:0000259" key="5">
    <source>
        <dbReference type="PROSITE" id="PS51934"/>
    </source>
</evidence>
<dbReference type="PROSITE" id="PS51934">
    <property type="entry name" value="LRAT"/>
    <property type="match status" value="1"/>
</dbReference>